<organism evidence="6 7">
    <name type="scientific">Clostridium cellulovorans (strain ATCC 35296 / DSM 3052 / OCM 3 / 743B)</name>
    <dbReference type="NCBI Taxonomy" id="573061"/>
    <lineage>
        <taxon>Bacteria</taxon>
        <taxon>Bacillati</taxon>
        <taxon>Bacillota</taxon>
        <taxon>Clostridia</taxon>
        <taxon>Eubacteriales</taxon>
        <taxon>Clostridiaceae</taxon>
        <taxon>Clostridium</taxon>
    </lineage>
</organism>
<evidence type="ECO:0000259" key="5">
    <source>
        <dbReference type="Pfam" id="PF01168"/>
    </source>
</evidence>
<dbReference type="Pfam" id="PF01168">
    <property type="entry name" value="Ala_racemase_N"/>
    <property type="match status" value="1"/>
</dbReference>
<evidence type="ECO:0000256" key="2">
    <source>
        <dbReference type="HAMAP-Rule" id="MF_02087"/>
    </source>
</evidence>
<keyword evidence="7" id="KW-1185">Reference proteome</keyword>
<dbReference type="PIRSF" id="PIRSF004848">
    <property type="entry name" value="YBL036c_PLPDEIII"/>
    <property type="match status" value="1"/>
</dbReference>
<evidence type="ECO:0000313" key="7">
    <source>
        <dbReference type="Proteomes" id="UP000002730"/>
    </source>
</evidence>
<dbReference type="Proteomes" id="UP000002730">
    <property type="component" value="Chromosome"/>
</dbReference>
<dbReference type="HAMAP" id="MF_02087">
    <property type="entry name" value="PLP_homeostasis"/>
    <property type="match status" value="1"/>
</dbReference>
<keyword evidence="1 2" id="KW-0663">Pyridoxal phosphate</keyword>
<dbReference type="HOGENOM" id="CLU_059988_1_3_9"/>
<dbReference type="KEGG" id="ccb:Clocel_1760"/>
<feature type="domain" description="Alanine racemase N-terminal" evidence="5">
    <location>
        <begin position="3"/>
        <end position="215"/>
    </location>
</feature>
<dbReference type="Gene3D" id="3.20.20.10">
    <property type="entry name" value="Alanine racemase"/>
    <property type="match status" value="1"/>
</dbReference>
<name>D9SKK8_CLOC7</name>
<dbReference type="RefSeq" id="WP_010077283.1">
    <property type="nucleotide sequence ID" value="NC_014393.1"/>
</dbReference>
<evidence type="ECO:0000313" key="6">
    <source>
        <dbReference type="EMBL" id="ADL51504.1"/>
    </source>
</evidence>
<dbReference type="NCBIfam" id="TIGR00044">
    <property type="entry name" value="YggS family pyridoxal phosphate-dependent enzyme"/>
    <property type="match status" value="1"/>
</dbReference>
<dbReference type="SUPFAM" id="SSF51419">
    <property type="entry name" value="PLP-binding barrel"/>
    <property type="match status" value="1"/>
</dbReference>
<comment type="function">
    <text evidence="2">Pyridoxal 5'-phosphate (PLP)-binding protein, which is involved in PLP homeostasis.</text>
</comment>
<sequence>MTIEENICALRNEIPKDTVIVAASKTRTLEEIEKAYNAGLRDFGENKVQEFVEKYEKCNLDINWHFIGHLQSNKVKYLVGKNVLIHSIDSIALLNEIEKKSQALGIETNVLIQVNIAKEQRKYGFYEEELKEVLKTVEGFTNIKVKGLMTILPIESHEENRKYFRKVKDIFDEIKDINYINSEMKYLSMGMSSDYIDAVKEGTNMIRVGEAIFGKRNYNI</sequence>
<dbReference type="GO" id="GO:0030170">
    <property type="term" value="F:pyridoxal phosphate binding"/>
    <property type="evidence" value="ECO:0007669"/>
    <property type="project" value="UniProtKB-UniRule"/>
</dbReference>
<dbReference type="AlphaFoldDB" id="D9SKK8"/>
<accession>D9SKK8</accession>
<dbReference type="PANTHER" id="PTHR10146:SF14">
    <property type="entry name" value="PYRIDOXAL PHOSPHATE HOMEOSTASIS PROTEIN"/>
    <property type="match status" value="1"/>
</dbReference>
<dbReference type="eggNOG" id="COG0325">
    <property type="taxonomic scope" value="Bacteria"/>
</dbReference>
<feature type="modified residue" description="N6-(pyridoxal phosphate)lysine" evidence="2 3">
    <location>
        <position position="25"/>
    </location>
</feature>
<dbReference type="InterPro" id="IPR001608">
    <property type="entry name" value="Ala_racemase_N"/>
</dbReference>
<dbReference type="CDD" id="cd00635">
    <property type="entry name" value="PLPDE_III_YBL036c_like"/>
    <property type="match status" value="1"/>
</dbReference>
<dbReference type="PANTHER" id="PTHR10146">
    <property type="entry name" value="PROLINE SYNTHETASE CO-TRANSCRIBED BACTERIAL HOMOLOG PROTEIN"/>
    <property type="match status" value="1"/>
</dbReference>
<dbReference type="PROSITE" id="PS01211">
    <property type="entry name" value="UPF0001"/>
    <property type="match status" value="1"/>
</dbReference>
<comment type="cofactor">
    <cofactor evidence="3">
        <name>pyridoxal 5'-phosphate</name>
        <dbReference type="ChEBI" id="CHEBI:597326"/>
    </cofactor>
</comment>
<dbReference type="FunFam" id="3.20.20.10:FF:000018">
    <property type="entry name" value="Pyridoxal phosphate homeostasis protein"/>
    <property type="match status" value="1"/>
</dbReference>
<comment type="similarity">
    <text evidence="2 4">Belongs to the pyridoxal phosphate-binding protein YggS/PROSC family.</text>
</comment>
<dbReference type="OrthoDB" id="9804072at2"/>
<gene>
    <name evidence="6" type="ordered locus">Clocel_1760</name>
</gene>
<dbReference type="STRING" id="573061.Clocel_1760"/>
<evidence type="ECO:0000256" key="4">
    <source>
        <dbReference type="RuleBase" id="RU004514"/>
    </source>
</evidence>
<evidence type="ECO:0000256" key="1">
    <source>
        <dbReference type="ARBA" id="ARBA00022898"/>
    </source>
</evidence>
<dbReference type="EMBL" id="CP002160">
    <property type="protein sequence ID" value="ADL51504.1"/>
    <property type="molecule type" value="Genomic_DNA"/>
</dbReference>
<proteinExistence type="inferred from homology"/>
<protein>
    <recommendedName>
        <fullName evidence="2">Pyridoxal phosphate homeostasis protein</fullName>
        <shortName evidence="2">PLP homeostasis protein</shortName>
    </recommendedName>
</protein>
<reference evidence="6 7" key="1">
    <citation type="submission" date="2010-08" db="EMBL/GenBank/DDBJ databases">
        <title>Complete sequence of Clostridium cellulovorans 743B.</title>
        <authorList>
            <consortium name="US DOE Joint Genome Institute"/>
            <person name="Lucas S."/>
            <person name="Copeland A."/>
            <person name="Lapidus A."/>
            <person name="Cheng J.-F."/>
            <person name="Bruce D."/>
            <person name="Goodwin L."/>
            <person name="Pitluck S."/>
            <person name="Chertkov O."/>
            <person name="Detter J.C."/>
            <person name="Han C."/>
            <person name="Tapia R."/>
            <person name="Land M."/>
            <person name="Hauser L."/>
            <person name="Chang Y.-J."/>
            <person name="Jeffries C."/>
            <person name="Kyrpides N."/>
            <person name="Ivanova N."/>
            <person name="Mikhailova N."/>
            <person name="Hemme C.L."/>
            <person name="Woyke T."/>
        </authorList>
    </citation>
    <scope>NUCLEOTIDE SEQUENCE [LARGE SCALE GENOMIC DNA]</scope>
    <source>
        <strain evidence="7">ATCC 35296 / DSM 3052 / OCM 3 / 743B</strain>
    </source>
</reference>
<dbReference type="InterPro" id="IPR011078">
    <property type="entry name" value="PyrdxlP_homeostasis"/>
</dbReference>
<dbReference type="InterPro" id="IPR029066">
    <property type="entry name" value="PLP-binding_barrel"/>
</dbReference>
<evidence type="ECO:0000256" key="3">
    <source>
        <dbReference type="PIRSR" id="PIRSR004848-1"/>
    </source>
</evidence>